<dbReference type="PROSITE" id="PS50979">
    <property type="entry name" value="BC"/>
    <property type="match status" value="1"/>
</dbReference>
<dbReference type="SUPFAM" id="SSF51230">
    <property type="entry name" value="Single hybrid motif"/>
    <property type="match status" value="1"/>
</dbReference>
<dbReference type="EMBL" id="CAACVS010000300">
    <property type="protein sequence ID" value="VEU40700.1"/>
    <property type="molecule type" value="Genomic_DNA"/>
</dbReference>
<keyword evidence="2" id="KW-0436">Ligase</keyword>
<dbReference type="Gene3D" id="2.40.50.100">
    <property type="match status" value="1"/>
</dbReference>
<evidence type="ECO:0000259" key="8">
    <source>
        <dbReference type="PROSITE" id="PS50968"/>
    </source>
</evidence>
<evidence type="ECO:0000259" key="10">
    <source>
        <dbReference type="PROSITE" id="PS50979"/>
    </source>
</evidence>
<feature type="domain" description="Lipoyl-binding" evidence="8">
    <location>
        <begin position="724"/>
        <end position="802"/>
    </location>
</feature>
<comment type="cofactor">
    <cofactor evidence="1">
        <name>biotin</name>
        <dbReference type="ChEBI" id="CHEBI:57586"/>
    </cofactor>
</comment>
<dbReference type="GO" id="GO:0046872">
    <property type="term" value="F:metal ion binding"/>
    <property type="evidence" value="ECO:0007669"/>
    <property type="project" value="InterPro"/>
</dbReference>
<dbReference type="InterPro" id="IPR005481">
    <property type="entry name" value="BC-like_N"/>
</dbReference>
<evidence type="ECO:0000259" key="9">
    <source>
        <dbReference type="PROSITE" id="PS50975"/>
    </source>
</evidence>
<dbReference type="SMART" id="SM00878">
    <property type="entry name" value="Biotin_carb_C"/>
    <property type="match status" value="1"/>
</dbReference>
<dbReference type="InterPro" id="IPR011054">
    <property type="entry name" value="Rudment_hybrid_motif"/>
</dbReference>
<protein>
    <submittedName>
        <fullName evidence="11">Uncharacterized protein</fullName>
    </submittedName>
</protein>
<dbReference type="AlphaFoldDB" id="A0A448ZF98"/>
<proteinExistence type="predicted"/>
<evidence type="ECO:0000256" key="2">
    <source>
        <dbReference type="ARBA" id="ARBA00022598"/>
    </source>
</evidence>
<dbReference type="InterPro" id="IPR011053">
    <property type="entry name" value="Single_hybrid_motif"/>
</dbReference>
<evidence type="ECO:0000256" key="4">
    <source>
        <dbReference type="ARBA" id="ARBA00022840"/>
    </source>
</evidence>
<feature type="domain" description="ATP-grasp" evidence="9">
    <location>
        <begin position="204"/>
        <end position="410"/>
    </location>
</feature>
<keyword evidence="5" id="KW-0092">Biotin</keyword>
<feature type="region of interest" description="Disordered" evidence="7">
    <location>
        <begin position="47"/>
        <end position="75"/>
    </location>
</feature>
<dbReference type="Proteomes" id="UP000291116">
    <property type="component" value="Unassembled WGS sequence"/>
</dbReference>
<dbReference type="InterPro" id="IPR011764">
    <property type="entry name" value="Biotin_carboxylation_dom"/>
</dbReference>
<evidence type="ECO:0000313" key="12">
    <source>
        <dbReference type="Proteomes" id="UP000291116"/>
    </source>
</evidence>
<dbReference type="SUPFAM" id="SSF52440">
    <property type="entry name" value="PreATP-grasp domain"/>
    <property type="match status" value="1"/>
</dbReference>
<dbReference type="GO" id="GO:0005739">
    <property type="term" value="C:mitochondrion"/>
    <property type="evidence" value="ECO:0007669"/>
    <property type="project" value="TreeGrafter"/>
</dbReference>
<dbReference type="SUPFAM" id="SSF56059">
    <property type="entry name" value="Glutathione synthetase ATP-binding domain-like"/>
    <property type="match status" value="1"/>
</dbReference>
<keyword evidence="4 6" id="KW-0067">ATP-binding</keyword>
<dbReference type="GO" id="GO:0004485">
    <property type="term" value="F:methylcrotonoyl-CoA carboxylase activity"/>
    <property type="evidence" value="ECO:0007669"/>
    <property type="project" value="TreeGrafter"/>
</dbReference>
<dbReference type="InterPro" id="IPR000089">
    <property type="entry name" value="Biotin_lipoyl"/>
</dbReference>
<dbReference type="InterPro" id="IPR050856">
    <property type="entry name" value="Biotin_carboxylase_complex"/>
</dbReference>
<reference evidence="11 12" key="1">
    <citation type="submission" date="2019-01" db="EMBL/GenBank/DDBJ databases">
        <authorList>
            <person name="Ferrante I. M."/>
        </authorList>
    </citation>
    <scope>NUCLEOTIDE SEQUENCE [LARGE SCALE GENOMIC DNA]</scope>
    <source>
        <strain evidence="11 12">B856</strain>
    </source>
</reference>
<keyword evidence="12" id="KW-1185">Reference proteome</keyword>
<dbReference type="PROSITE" id="PS50975">
    <property type="entry name" value="ATP_GRASP"/>
    <property type="match status" value="1"/>
</dbReference>
<organism evidence="11 12">
    <name type="scientific">Pseudo-nitzschia multistriata</name>
    <dbReference type="NCBI Taxonomy" id="183589"/>
    <lineage>
        <taxon>Eukaryota</taxon>
        <taxon>Sar</taxon>
        <taxon>Stramenopiles</taxon>
        <taxon>Ochrophyta</taxon>
        <taxon>Bacillariophyta</taxon>
        <taxon>Bacillariophyceae</taxon>
        <taxon>Bacillariophycidae</taxon>
        <taxon>Bacillariales</taxon>
        <taxon>Bacillariaceae</taxon>
        <taxon>Pseudo-nitzschia</taxon>
    </lineage>
</organism>
<dbReference type="InterPro" id="IPR001882">
    <property type="entry name" value="Biotin_BS"/>
</dbReference>
<dbReference type="PROSITE" id="PS50968">
    <property type="entry name" value="BIOTINYL_LIPOYL"/>
    <property type="match status" value="1"/>
</dbReference>
<gene>
    <name evidence="11" type="ORF">PSNMU_V1.4_AUG-EV-PASAV3_0075950</name>
</gene>
<feature type="compositionally biased region" description="Basic and acidic residues" evidence="7">
    <location>
        <begin position="47"/>
        <end position="59"/>
    </location>
</feature>
<dbReference type="OrthoDB" id="196847at2759"/>
<accession>A0A448ZF98</accession>
<dbReference type="FunFam" id="3.30.1490.20:FF:000003">
    <property type="entry name" value="acetyl-CoA carboxylase isoform X1"/>
    <property type="match status" value="1"/>
</dbReference>
<dbReference type="InterPro" id="IPR011761">
    <property type="entry name" value="ATP-grasp"/>
</dbReference>
<dbReference type="PANTHER" id="PTHR18866">
    <property type="entry name" value="CARBOXYLASE:PYRUVATE/ACETYL-COA/PROPIONYL-COA CARBOXYLASE"/>
    <property type="match status" value="1"/>
</dbReference>
<dbReference type="FunFam" id="3.30.470.20:FF:000028">
    <property type="entry name" value="Methylcrotonoyl-CoA carboxylase subunit alpha, mitochondrial"/>
    <property type="match status" value="1"/>
</dbReference>
<evidence type="ECO:0000256" key="6">
    <source>
        <dbReference type="PROSITE-ProRule" id="PRU00409"/>
    </source>
</evidence>
<feature type="domain" description="Biotin carboxylation" evidence="10">
    <location>
        <begin position="80"/>
        <end position="556"/>
    </location>
</feature>
<dbReference type="Pfam" id="PF00364">
    <property type="entry name" value="Biotin_lipoyl"/>
    <property type="match status" value="1"/>
</dbReference>
<evidence type="ECO:0000256" key="3">
    <source>
        <dbReference type="ARBA" id="ARBA00022741"/>
    </source>
</evidence>
<evidence type="ECO:0000256" key="7">
    <source>
        <dbReference type="SAM" id="MobiDB-lite"/>
    </source>
</evidence>
<dbReference type="Pfam" id="PF02785">
    <property type="entry name" value="Biotin_carb_C"/>
    <property type="match status" value="1"/>
</dbReference>
<dbReference type="GO" id="GO:0005524">
    <property type="term" value="F:ATP binding"/>
    <property type="evidence" value="ECO:0007669"/>
    <property type="project" value="UniProtKB-UniRule"/>
</dbReference>
<keyword evidence="3 6" id="KW-0547">Nucleotide-binding</keyword>
<sequence length="813" mass="88431">MLALQRIARTRPSATSLFPSRGVSIIPSAHSSSPFSSVALRFDERLGPQDRRIPHDRARPSPRCVSSLSPSPVPTSLPPLPGKVLIANRGEIACRVIRTCRLLDIPTVALYSLADGPESLHAKSADEAYQIGFGSSPSESYLLQEEVLEIALRSGAEAIHPGYGFLSENAEFCQRVQTETNGGVKFVGPPHSAITAMGSKSKSKAIMEKAGVTTVPGFYGDSDEEQEPLHLLERAVQDVGFPLLIKAVMGGGGKGMRLVWSESEFLEKLEACKRESLNAFGDSRVLLERYLLQPRHVEVQVVADDYGNVVSLHERDCSLQRRHQKIIEEAPASDLSENLRQRLGEMGCRAAKAVGYVNAGTVEFLLESNKTKEDPEFYFCEMNTRLQVEHPITELITGIDLVEWQLRIAAGESLPITDPAAIPCRGHAFEARIYAENPGTGNFLPTAGTVWHHKPPAPPNAVGVGEDNLRASNGVRVDTGIQAGQEVGVDYDPMICKLVVHDESREKALEKLTDALKRYQLSGVPTNIDFLIRCAEHRTFRKAGATNTGFLDDHMAEILPPVENEPPELAIAIAVFASLLQSEGRIGVSDFEAERRIQTSPWNSLSGSWRNGGHSCQKLETADGTSVETTALRDGSFEIRITKTTEEESNGNGTLFHIGGTLSSDQYMQIVVDGSKTMALTVALREMDGQYQVCMWPQSLLLRNEGHYFWEVSVPNPRIPTMAQNETGFSSGQGVVSAPMPGKISKINASVGDMVREGDVLLVMEAMKMEHTVPSPQSGIVSSIPFQVGDVVGDGTVLAVVGSEEMKDEAEAV</sequence>
<dbReference type="PROSITE" id="PS00188">
    <property type="entry name" value="BIOTIN"/>
    <property type="match status" value="1"/>
</dbReference>
<dbReference type="InterPro" id="IPR016185">
    <property type="entry name" value="PreATP-grasp_dom_sf"/>
</dbReference>
<dbReference type="CDD" id="cd06850">
    <property type="entry name" value="biotinyl_domain"/>
    <property type="match status" value="1"/>
</dbReference>
<dbReference type="PANTHER" id="PTHR18866:SF33">
    <property type="entry name" value="METHYLCROTONOYL-COA CARBOXYLASE SUBUNIT ALPHA, MITOCHONDRIAL-RELATED"/>
    <property type="match status" value="1"/>
</dbReference>
<dbReference type="Pfam" id="PF00289">
    <property type="entry name" value="Biotin_carb_N"/>
    <property type="match status" value="1"/>
</dbReference>
<dbReference type="SUPFAM" id="SSF51246">
    <property type="entry name" value="Rudiment single hybrid motif"/>
    <property type="match status" value="1"/>
</dbReference>
<dbReference type="Pfam" id="PF02786">
    <property type="entry name" value="CPSase_L_D2"/>
    <property type="match status" value="1"/>
</dbReference>
<name>A0A448ZF98_9STRA</name>
<dbReference type="InterPro" id="IPR005482">
    <property type="entry name" value="Biotin_COase_C"/>
</dbReference>
<feature type="compositionally biased region" description="Low complexity" evidence="7">
    <location>
        <begin position="61"/>
        <end position="70"/>
    </location>
</feature>
<dbReference type="InterPro" id="IPR005479">
    <property type="entry name" value="CPAse_ATP-bd"/>
</dbReference>
<evidence type="ECO:0000313" key="11">
    <source>
        <dbReference type="EMBL" id="VEU40700.1"/>
    </source>
</evidence>
<evidence type="ECO:0000256" key="5">
    <source>
        <dbReference type="ARBA" id="ARBA00023267"/>
    </source>
</evidence>
<evidence type="ECO:0000256" key="1">
    <source>
        <dbReference type="ARBA" id="ARBA00001953"/>
    </source>
</evidence>
<dbReference type="Gene3D" id="3.30.470.20">
    <property type="entry name" value="ATP-grasp fold, B domain"/>
    <property type="match status" value="1"/>
</dbReference>